<keyword evidence="2" id="KW-1185">Reference proteome</keyword>
<protein>
    <submittedName>
        <fullName evidence="1">Uncharacterized protein</fullName>
    </submittedName>
</protein>
<evidence type="ECO:0000313" key="2">
    <source>
        <dbReference type="Proteomes" id="UP001159427"/>
    </source>
</evidence>
<dbReference type="PANTHER" id="PTHR36191">
    <property type="entry name" value="ENDO/EXONUCLEASE/PHOSPHATASE DOMAIN-CONTAINING PROTEIN-RELATED"/>
    <property type="match status" value="1"/>
</dbReference>
<sequence length="116" mass="13040">MPCLFNESHEPTSVLPSQRGFKLASLNINKLITHIDQLRILLAHNEIDILSINETKFNETISDNEVNISGYDIIRRDRITNGGGGVCFYVKSSINFTIRNDLNMDTLENLSGNSKT</sequence>
<dbReference type="Proteomes" id="UP001159427">
    <property type="component" value="Unassembled WGS sequence"/>
</dbReference>
<comment type="caution">
    <text evidence="1">The sequence shown here is derived from an EMBL/GenBank/DDBJ whole genome shotgun (WGS) entry which is preliminary data.</text>
</comment>
<organism evidence="1 2">
    <name type="scientific">Porites evermanni</name>
    <dbReference type="NCBI Taxonomy" id="104178"/>
    <lineage>
        <taxon>Eukaryota</taxon>
        <taxon>Metazoa</taxon>
        <taxon>Cnidaria</taxon>
        <taxon>Anthozoa</taxon>
        <taxon>Hexacorallia</taxon>
        <taxon>Scleractinia</taxon>
        <taxon>Fungiina</taxon>
        <taxon>Poritidae</taxon>
        <taxon>Porites</taxon>
    </lineage>
</organism>
<evidence type="ECO:0000313" key="1">
    <source>
        <dbReference type="EMBL" id="CAH3194280.1"/>
    </source>
</evidence>
<proteinExistence type="predicted"/>
<accession>A0ABN8ST52</accession>
<dbReference type="PANTHER" id="PTHR36191:SF11">
    <property type="entry name" value="BRCT DOMAIN-CONTAINING PROTEIN"/>
    <property type="match status" value="1"/>
</dbReference>
<dbReference type="InterPro" id="IPR036691">
    <property type="entry name" value="Endo/exonu/phosph_ase_sf"/>
</dbReference>
<dbReference type="SUPFAM" id="SSF56219">
    <property type="entry name" value="DNase I-like"/>
    <property type="match status" value="1"/>
</dbReference>
<reference evidence="1 2" key="1">
    <citation type="submission" date="2022-05" db="EMBL/GenBank/DDBJ databases">
        <authorList>
            <consortium name="Genoscope - CEA"/>
            <person name="William W."/>
        </authorList>
    </citation>
    <scope>NUCLEOTIDE SEQUENCE [LARGE SCALE GENOMIC DNA]</scope>
</reference>
<gene>
    <name evidence="1" type="ORF">PEVE_00027468</name>
</gene>
<name>A0ABN8ST52_9CNID</name>
<dbReference type="EMBL" id="CALNXI010003777">
    <property type="protein sequence ID" value="CAH3194280.1"/>
    <property type="molecule type" value="Genomic_DNA"/>
</dbReference>
<dbReference type="Gene3D" id="3.60.10.10">
    <property type="entry name" value="Endonuclease/exonuclease/phosphatase"/>
    <property type="match status" value="1"/>
</dbReference>